<dbReference type="EMBL" id="KZ852043">
    <property type="protein sequence ID" value="RDH34396.1"/>
    <property type="molecule type" value="Genomic_DNA"/>
</dbReference>
<dbReference type="Proteomes" id="UP000253729">
    <property type="component" value="Unassembled WGS sequence"/>
</dbReference>
<name>A0A3F3Q6M7_9EURO</name>
<reference evidence="1 2" key="1">
    <citation type="submission" date="2018-07" db="EMBL/GenBank/DDBJ databases">
        <title>The genomes of Aspergillus section Nigri reveals drivers in fungal speciation.</title>
        <authorList>
            <consortium name="DOE Joint Genome Institute"/>
            <person name="Vesth T.C."/>
            <person name="Nybo J."/>
            <person name="Theobald S."/>
            <person name="Brandl J."/>
            <person name="Frisvad J.C."/>
            <person name="Nielsen K.F."/>
            <person name="Lyhne E.K."/>
            <person name="Kogle M.E."/>
            <person name="Kuo A."/>
            <person name="Riley R."/>
            <person name="Clum A."/>
            <person name="Nolan M."/>
            <person name="Lipzen A."/>
            <person name="Salamov A."/>
            <person name="Henrissat B."/>
            <person name="Wiebenga A."/>
            <person name="De vries R.P."/>
            <person name="Grigoriev I.V."/>
            <person name="Mortensen U.H."/>
            <person name="Andersen M.R."/>
            <person name="Baker S.E."/>
        </authorList>
    </citation>
    <scope>NUCLEOTIDE SEQUENCE [LARGE SCALE GENOMIC DNA]</scope>
    <source>
        <strain evidence="1 2">CBS 139.54b</strain>
    </source>
</reference>
<dbReference type="AlphaFoldDB" id="A0A3F3Q6M7"/>
<evidence type="ECO:0000313" key="1">
    <source>
        <dbReference type="EMBL" id="RDH34396.1"/>
    </source>
</evidence>
<organism evidence="1 2">
    <name type="scientific">Aspergillus welwitschiae</name>
    <dbReference type="NCBI Taxonomy" id="1341132"/>
    <lineage>
        <taxon>Eukaryota</taxon>
        <taxon>Fungi</taxon>
        <taxon>Dikarya</taxon>
        <taxon>Ascomycota</taxon>
        <taxon>Pezizomycotina</taxon>
        <taxon>Eurotiomycetes</taxon>
        <taxon>Eurotiomycetidae</taxon>
        <taxon>Eurotiales</taxon>
        <taxon>Aspergillaceae</taxon>
        <taxon>Aspergillus</taxon>
        <taxon>Aspergillus subgen. Circumdati</taxon>
    </lineage>
</organism>
<accession>A0A3F3Q6M7</accession>
<protein>
    <submittedName>
        <fullName evidence="1">Uncharacterized protein</fullName>
    </submittedName>
</protein>
<keyword evidence="2" id="KW-1185">Reference proteome</keyword>
<evidence type="ECO:0000313" key="2">
    <source>
        <dbReference type="Proteomes" id="UP000253729"/>
    </source>
</evidence>
<proteinExistence type="predicted"/>
<sequence>MPRHLYTGQLCGGFISSSLVLVCPRLHFLHLLLPLLSESKLQCTIRKALKCLTYTIGQFVEEKNKARIDFHRTWACHESSSPSRM</sequence>
<dbReference type="GeneID" id="38134177"/>
<dbReference type="RefSeq" id="XP_026627418.1">
    <property type="nucleotide sequence ID" value="XM_026765821.1"/>
</dbReference>
<gene>
    <name evidence="1" type="ORF">BDQ94DRAFT_141398</name>
</gene>